<feature type="domain" description="Integrase catalytic" evidence="1">
    <location>
        <begin position="1"/>
        <end position="32"/>
    </location>
</feature>
<reference evidence="2 3" key="2">
    <citation type="journal article" date="2013" name="Stand. Genomic Sci.">
        <title>Complete genome sequence of Halorhodospira halophila SL1.</title>
        <authorList>
            <person name="Challacombe J.F."/>
            <person name="Majid S."/>
            <person name="Deole R."/>
            <person name="Brettin T.S."/>
            <person name="Bruce D."/>
            <person name="Delano S.F."/>
            <person name="Detter J.C."/>
            <person name="Gleasner C.D."/>
            <person name="Han C.S."/>
            <person name="Misra M."/>
            <person name="Reitenga K.G."/>
            <person name="Mikhailova N."/>
            <person name="Woyke T."/>
            <person name="Pitluck S."/>
            <person name="Nolan M."/>
            <person name="Land M.L."/>
            <person name="Saunders E."/>
            <person name="Tapia R."/>
            <person name="Lapidus A."/>
            <person name="Ivanova N."/>
            <person name="Hoff W.D."/>
        </authorList>
    </citation>
    <scope>NUCLEOTIDE SEQUENCE [LARGE SCALE GENOMIC DNA]</scope>
    <source>
        <strain evidence="3">DSM 244 / SL1</strain>
    </source>
</reference>
<gene>
    <name evidence="2" type="ordered locus">Hhal_0767</name>
</gene>
<dbReference type="GO" id="GO:0015074">
    <property type="term" value="P:DNA integration"/>
    <property type="evidence" value="ECO:0007669"/>
    <property type="project" value="InterPro"/>
</dbReference>
<protein>
    <submittedName>
        <fullName evidence="2">Transposase-like protein</fullName>
    </submittedName>
</protein>
<organism evidence="2 3">
    <name type="scientific">Halorhodospira halophila (strain DSM 244 / SL1)</name>
    <name type="common">Ectothiorhodospira halophila (strain DSM 244 / SL1)</name>
    <dbReference type="NCBI Taxonomy" id="349124"/>
    <lineage>
        <taxon>Bacteria</taxon>
        <taxon>Pseudomonadati</taxon>
        <taxon>Pseudomonadota</taxon>
        <taxon>Gammaproteobacteria</taxon>
        <taxon>Chromatiales</taxon>
        <taxon>Ectothiorhodospiraceae</taxon>
        <taxon>Halorhodospira</taxon>
    </lineage>
</organism>
<evidence type="ECO:0000313" key="3">
    <source>
        <dbReference type="Proteomes" id="UP000000647"/>
    </source>
</evidence>
<dbReference type="Pfam" id="PF13333">
    <property type="entry name" value="rve_2"/>
    <property type="match status" value="1"/>
</dbReference>
<keyword evidence="3" id="KW-1185">Reference proteome</keyword>
<dbReference type="HOGENOM" id="CLU_027402_41_5_6"/>
<dbReference type="EMBL" id="CP000544">
    <property type="protein sequence ID" value="ABM61545.1"/>
    <property type="molecule type" value="Genomic_DNA"/>
</dbReference>
<sequence>MREAVFEYIEGYYNRRRLHSTLGYLSPDDYEARLNS</sequence>
<dbReference type="OrthoDB" id="9814512at2"/>
<accession>A1WV33</accession>
<dbReference type="eggNOG" id="COG2801">
    <property type="taxonomic scope" value="Bacteria"/>
</dbReference>
<dbReference type="AlphaFoldDB" id="A1WV33"/>
<evidence type="ECO:0000313" key="2">
    <source>
        <dbReference type="EMBL" id="ABM61545.1"/>
    </source>
</evidence>
<dbReference type="KEGG" id="hha:Hhal_0767"/>
<reference evidence="3" key="1">
    <citation type="submission" date="2006-12" db="EMBL/GenBank/DDBJ databases">
        <title>Complete sequence of Halorhodospira halophila SL1.</title>
        <authorList>
            <consortium name="US DOE Joint Genome Institute"/>
            <person name="Copeland A."/>
            <person name="Lucas S."/>
            <person name="Lapidus A."/>
            <person name="Barry K."/>
            <person name="Detter J.C."/>
            <person name="Glavina del Rio T."/>
            <person name="Hammon N."/>
            <person name="Israni S."/>
            <person name="Dalin E."/>
            <person name="Tice H."/>
            <person name="Pitluck S."/>
            <person name="Saunders E."/>
            <person name="Brettin T."/>
            <person name="Bruce D."/>
            <person name="Han C."/>
            <person name="Tapia R."/>
            <person name="Schmutz J."/>
            <person name="Larimer F."/>
            <person name="Land M."/>
            <person name="Hauser L."/>
            <person name="Kyrpides N."/>
            <person name="Mikhailova N."/>
            <person name="Hoff W."/>
            <person name="Richardson P."/>
        </authorList>
    </citation>
    <scope>NUCLEOTIDE SEQUENCE [LARGE SCALE GENOMIC DNA]</scope>
    <source>
        <strain evidence="3">DSM 244 / SL1</strain>
    </source>
</reference>
<dbReference type="Proteomes" id="UP000000647">
    <property type="component" value="Chromosome"/>
</dbReference>
<name>A1WV33_HALHL</name>
<evidence type="ECO:0000259" key="1">
    <source>
        <dbReference type="Pfam" id="PF13333"/>
    </source>
</evidence>
<dbReference type="InterPro" id="IPR001584">
    <property type="entry name" value="Integrase_cat-core"/>
</dbReference>
<proteinExistence type="predicted"/>